<organism evidence="2 3">
    <name type="scientific">Dissophora globulifera</name>
    <dbReference type="NCBI Taxonomy" id="979702"/>
    <lineage>
        <taxon>Eukaryota</taxon>
        <taxon>Fungi</taxon>
        <taxon>Fungi incertae sedis</taxon>
        <taxon>Mucoromycota</taxon>
        <taxon>Mortierellomycotina</taxon>
        <taxon>Mortierellomycetes</taxon>
        <taxon>Mortierellales</taxon>
        <taxon>Mortierellaceae</taxon>
        <taxon>Dissophora</taxon>
    </lineage>
</organism>
<feature type="compositionally biased region" description="Basic and acidic residues" evidence="1">
    <location>
        <begin position="34"/>
        <end position="47"/>
    </location>
</feature>
<sequence>MSQRSQLKFGPSRTMAAGSTDMDGVEAEVSQLSVRDRDEDEVMHGGDDDSDDDSAVPGLSEDEGSDCENDDEYDTDNGQAKKSNCQEVLVDSSADMSAAEVSQQPQQQQQQQQVYRSESAASSTMSLQGEPSIISIPEAVYSAVPVSSEVYIIPHSSQGFNWNEDLFMKPNQRATLGVDEMYESSDDHAGNGSSSAGISVHEIRMNEDDSRQILPL</sequence>
<dbReference type="EMBL" id="JAAAIP010000128">
    <property type="protein sequence ID" value="KAG0325006.1"/>
    <property type="molecule type" value="Genomic_DNA"/>
</dbReference>
<proteinExistence type="predicted"/>
<feature type="compositionally biased region" description="Basic and acidic residues" evidence="1">
    <location>
        <begin position="201"/>
        <end position="216"/>
    </location>
</feature>
<name>A0A9P6RTR5_9FUNG</name>
<dbReference type="OrthoDB" id="2437453at2759"/>
<evidence type="ECO:0000313" key="3">
    <source>
        <dbReference type="Proteomes" id="UP000738325"/>
    </source>
</evidence>
<evidence type="ECO:0000256" key="1">
    <source>
        <dbReference type="SAM" id="MobiDB-lite"/>
    </source>
</evidence>
<feature type="region of interest" description="Disordered" evidence="1">
    <location>
        <begin position="183"/>
        <end position="216"/>
    </location>
</feature>
<feature type="compositionally biased region" description="Acidic residues" evidence="1">
    <location>
        <begin position="48"/>
        <end position="75"/>
    </location>
</feature>
<feature type="compositionally biased region" description="Polar residues" evidence="1">
    <location>
        <begin position="114"/>
        <end position="123"/>
    </location>
</feature>
<dbReference type="Proteomes" id="UP000738325">
    <property type="component" value="Unassembled WGS sequence"/>
</dbReference>
<reference evidence="2" key="1">
    <citation type="journal article" date="2020" name="Fungal Divers.">
        <title>Resolving the Mortierellaceae phylogeny through synthesis of multi-gene phylogenetics and phylogenomics.</title>
        <authorList>
            <person name="Vandepol N."/>
            <person name="Liber J."/>
            <person name="Desiro A."/>
            <person name="Na H."/>
            <person name="Kennedy M."/>
            <person name="Barry K."/>
            <person name="Grigoriev I.V."/>
            <person name="Miller A.N."/>
            <person name="O'Donnell K."/>
            <person name="Stajich J.E."/>
            <person name="Bonito G."/>
        </authorList>
    </citation>
    <scope>NUCLEOTIDE SEQUENCE</scope>
    <source>
        <strain evidence="2">REB-010B</strain>
    </source>
</reference>
<feature type="compositionally biased region" description="Low complexity" evidence="1">
    <location>
        <begin position="103"/>
        <end position="113"/>
    </location>
</feature>
<comment type="caution">
    <text evidence="2">The sequence shown here is derived from an EMBL/GenBank/DDBJ whole genome shotgun (WGS) entry which is preliminary data.</text>
</comment>
<evidence type="ECO:0000313" key="2">
    <source>
        <dbReference type="EMBL" id="KAG0325006.1"/>
    </source>
</evidence>
<dbReference type="AlphaFoldDB" id="A0A9P6RTR5"/>
<feature type="compositionally biased region" description="Polar residues" evidence="1">
    <location>
        <begin position="76"/>
        <end position="86"/>
    </location>
</feature>
<gene>
    <name evidence="2" type="ORF">BGZ99_001161</name>
</gene>
<protein>
    <submittedName>
        <fullName evidence="2">Uncharacterized protein</fullName>
    </submittedName>
</protein>
<accession>A0A9P6RTR5</accession>
<feature type="region of interest" description="Disordered" evidence="1">
    <location>
        <begin position="1"/>
        <end position="123"/>
    </location>
</feature>
<keyword evidence="3" id="KW-1185">Reference proteome</keyword>